<protein>
    <submittedName>
        <fullName evidence="5">LacI family transcriptional regulator</fullName>
    </submittedName>
</protein>
<evidence type="ECO:0000256" key="2">
    <source>
        <dbReference type="ARBA" id="ARBA00023125"/>
    </source>
</evidence>
<dbReference type="Gene3D" id="3.40.50.2300">
    <property type="match status" value="2"/>
</dbReference>
<dbReference type="Gene3D" id="1.10.260.40">
    <property type="entry name" value="lambda repressor-like DNA-binding domains"/>
    <property type="match status" value="1"/>
</dbReference>
<dbReference type="Pfam" id="PF00356">
    <property type="entry name" value="LacI"/>
    <property type="match status" value="1"/>
</dbReference>
<evidence type="ECO:0000313" key="6">
    <source>
        <dbReference type="Proteomes" id="UP000179627"/>
    </source>
</evidence>
<dbReference type="OrthoDB" id="3288692at2"/>
<organism evidence="5 6">
    <name type="scientific">Parafrankia colletiae</name>
    <dbReference type="NCBI Taxonomy" id="573497"/>
    <lineage>
        <taxon>Bacteria</taxon>
        <taxon>Bacillati</taxon>
        <taxon>Actinomycetota</taxon>
        <taxon>Actinomycetes</taxon>
        <taxon>Frankiales</taxon>
        <taxon>Frankiaceae</taxon>
        <taxon>Parafrankia</taxon>
    </lineage>
</organism>
<reference evidence="6" key="1">
    <citation type="submission" date="2016-07" db="EMBL/GenBank/DDBJ databases">
        <title>Sequence Frankia sp. strain CcI1.17.</title>
        <authorList>
            <person name="Ghodhbane-Gtari F."/>
            <person name="Swanson E."/>
            <person name="Gueddou A."/>
            <person name="Morris K."/>
            <person name="Hezbri K."/>
            <person name="Ktari A."/>
            <person name="Nouioui I."/>
            <person name="Abebe-Akele F."/>
            <person name="Simpson S."/>
            <person name="Thomas K."/>
            <person name="Gtari M."/>
            <person name="Tisa L.S."/>
            <person name="Hurst S."/>
        </authorList>
    </citation>
    <scope>NUCLEOTIDE SEQUENCE [LARGE SCALE GENOMIC DNA]</scope>
    <source>
        <strain evidence="6">Cc1.17</strain>
    </source>
</reference>
<dbReference type="EMBL" id="MBLM01000146">
    <property type="protein sequence ID" value="OHV31259.1"/>
    <property type="molecule type" value="Genomic_DNA"/>
</dbReference>
<name>A0A1S1QCF4_9ACTN</name>
<dbReference type="InterPro" id="IPR010982">
    <property type="entry name" value="Lambda_DNA-bd_dom_sf"/>
</dbReference>
<dbReference type="InterPro" id="IPR000843">
    <property type="entry name" value="HTH_LacI"/>
</dbReference>
<dbReference type="InterPro" id="IPR028082">
    <property type="entry name" value="Peripla_BP_I"/>
</dbReference>
<dbReference type="SUPFAM" id="SSF47413">
    <property type="entry name" value="lambda repressor-like DNA-binding domains"/>
    <property type="match status" value="1"/>
</dbReference>
<dbReference type="SMART" id="SM00354">
    <property type="entry name" value="HTH_LACI"/>
    <property type="match status" value="1"/>
</dbReference>
<keyword evidence="2" id="KW-0238">DNA-binding</keyword>
<evidence type="ECO:0000313" key="5">
    <source>
        <dbReference type="EMBL" id="OHV31259.1"/>
    </source>
</evidence>
<sequence length="333" mass="36082">MTVSEPAAGRRVTAVDVAREAGVSRATVGFVLNNTRGQTIPKDTRERVLRASERLGYRPNSAARTLASGRSRIILLVLPDWPIEFRMRNYLDEASLALDRAGYSLVTYTRHADQTARPLWESLSPDLVVGTIPFSPPDVDSMLACGVRKIHPNPGRTEPIDASLALSAGPRLQVDHLHERGHRNLVYAAAVEAHASSMIAARFQAASERARSLGLAALTLEEINYRSASTDETIRRMFDAGITGVVAFNDDVAAAVASGAVRAGLRMPDDLAVIGHDDSPIAAMFVPALSTIRIDTVALGRRFADFVLRSVEQRPAPTSRTVVEPTLVQRETS</sequence>
<dbReference type="GO" id="GO:0000976">
    <property type="term" value="F:transcription cis-regulatory region binding"/>
    <property type="evidence" value="ECO:0007669"/>
    <property type="project" value="TreeGrafter"/>
</dbReference>
<dbReference type="PANTHER" id="PTHR30146">
    <property type="entry name" value="LACI-RELATED TRANSCRIPTIONAL REPRESSOR"/>
    <property type="match status" value="1"/>
</dbReference>
<accession>A0A1S1QCF4</accession>
<dbReference type="CDD" id="cd06267">
    <property type="entry name" value="PBP1_LacI_sugar_binding-like"/>
    <property type="match status" value="1"/>
</dbReference>
<dbReference type="GO" id="GO:0003700">
    <property type="term" value="F:DNA-binding transcription factor activity"/>
    <property type="evidence" value="ECO:0007669"/>
    <property type="project" value="TreeGrafter"/>
</dbReference>
<dbReference type="SUPFAM" id="SSF53822">
    <property type="entry name" value="Periplasmic binding protein-like I"/>
    <property type="match status" value="1"/>
</dbReference>
<dbReference type="PROSITE" id="PS50932">
    <property type="entry name" value="HTH_LACI_2"/>
    <property type="match status" value="1"/>
</dbReference>
<proteinExistence type="predicted"/>
<dbReference type="InterPro" id="IPR046335">
    <property type="entry name" value="LacI/GalR-like_sensor"/>
</dbReference>
<dbReference type="Proteomes" id="UP000179627">
    <property type="component" value="Unassembled WGS sequence"/>
</dbReference>
<dbReference type="Pfam" id="PF13377">
    <property type="entry name" value="Peripla_BP_3"/>
    <property type="match status" value="1"/>
</dbReference>
<feature type="domain" description="HTH lacI-type" evidence="4">
    <location>
        <begin position="12"/>
        <end position="68"/>
    </location>
</feature>
<keyword evidence="3" id="KW-0804">Transcription</keyword>
<evidence type="ECO:0000259" key="4">
    <source>
        <dbReference type="PROSITE" id="PS50932"/>
    </source>
</evidence>
<keyword evidence="6" id="KW-1185">Reference proteome</keyword>
<dbReference type="RefSeq" id="WP_071088624.1">
    <property type="nucleotide sequence ID" value="NZ_MBLM01000146.1"/>
</dbReference>
<dbReference type="CDD" id="cd01392">
    <property type="entry name" value="HTH_LacI"/>
    <property type="match status" value="1"/>
</dbReference>
<evidence type="ECO:0000256" key="3">
    <source>
        <dbReference type="ARBA" id="ARBA00023163"/>
    </source>
</evidence>
<dbReference type="PANTHER" id="PTHR30146:SF153">
    <property type="entry name" value="LACTOSE OPERON REPRESSOR"/>
    <property type="match status" value="1"/>
</dbReference>
<evidence type="ECO:0000256" key="1">
    <source>
        <dbReference type="ARBA" id="ARBA00023015"/>
    </source>
</evidence>
<dbReference type="AlphaFoldDB" id="A0A1S1QCF4"/>
<gene>
    <name evidence="5" type="ORF">CC117_26620</name>
</gene>
<comment type="caution">
    <text evidence="5">The sequence shown here is derived from an EMBL/GenBank/DDBJ whole genome shotgun (WGS) entry which is preliminary data.</text>
</comment>
<keyword evidence="1" id="KW-0805">Transcription regulation</keyword>